<sequence>MSTEHLLCQISIPKPVSTTTQFIDSFPKNEPKEMPFLRFDGRQPDRESGFSGIQNYESLEHHFESSLQNGLYMDDTCFQLSQLATLGQEYA</sequence>
<accession>A0AAV4MKI9</accession>
<keyword evidence="2" id="KW-1185">Reference proteome</keyword>
<dbReference type="EMBL" id="BPLR01002371">
    <property type="protein sequence ID" value="GIX73074.1"/>
    <property type="molecule type" value="Genomic_DNA"/>
</dbReference>
<evidence type="ECO:0000313" key="2">
    <source>
        <dbReference type="Proteomes" id="UP001054945"/>
    </source>
</evidence>
<comment type="caution">
    <text evidence="1">The sequence shown here is derived from an EMBL/GenBank/DDBJ whole genome shotgun (WGS) entry which is preliminary data.</text>
</comment>
<reference evidence="1 2" key="1">
    <citation type="submission" date="2021-06" db="EMBL/GenBank/DDBJ databases">
        <title>Caerostris extrusa draft genome.</title>
        <authorList>
            <person name="Kono N."/>
            <person name="Arakawa K."/>
        </authorList>
    </citation>
    <scope>NUCLEOTIDE SEQUENCE [LARGE SCALE GENOMIC DNA]</scope>
</reference>
<gene>
    <name evidence="1" type="ORF">CEXT_53111</name>
</gene>
<protein>
    <submittedName>
        <fullName evidence="1">Uncharacterized protein</fullName>
    </submittedName>
</protein>
<feature type="non-terminal residue" evidence="1">
    <location>
        <position position="91"/>
    </location>
</feature>
<dbReference type="Proteomes" id="UP001054945">
    <property type="component" value="Unassembled WGS sequence"/>
</dbReference>
<organism evidence="1 2">
    <name type="scientific">Caerostris extrusa</name>
    <name type="common">Bark spider</name>
    <name type="synonym">Caerostris bankana</name>
    <dbReference type="NCBI Taxonomy" id="172846"/>
    <lineage>
        <taxon>Eukaryota</taxon>
        <taxon>Metazoa</taxon>
        <taxon>Ecdysozoa</taxon>
        <taxon>Arthropoda</taxon>
        <taxon>Chelicerata</taxon>
        <taxon>Arachnida</taxon>
        <taxon>Araneae</taxon>
        <taxon>Araneomorphae</taxon>
        <taxon>Entelegynae</taxon>
        <taxon>Araneoidea</taxon>
        <taxon>Araneidae</taxon>
        <taxon>Caerostris</taxon>
    </lineage>
</organism>
<dbReference type="AlphaFoldDB" id="A0AAV4MKI9"/>
<proteinExistence type="predicted"/>
<name>A0AAV4MKI9_CAEEX</name>
<evidence type="ECO:0000313" key="1">
    <source>
        <dbReference type="EMBL" id="GIX73074.1"/>
    </source>
</evidence>